<dbReference type="HOGENOM" id="CLU_3069808_0_0_1"/>
<dbReference type="AlphaFoldDB" id="U9TD90"/>
<evidence type="ECO:0000313" key="1">
    <source>
        <dbReference type="EMBL" id="ESA06119.1"/>
    </source>
</evidence>
<name>U9TD90_RHIID</name>
<organism evidence="1">
    <name type="scientific">Rhizophagus irregularis (strain DAOM 181602 / DAOM 197198 / MUCL 43194)</name>
    <name type="common">Arbuscular mycorrhizal fungus</name>
    <name type="synonym">Glomus intraradices</name>
    <dbReference type="NCBI Taxonomy" id="747089"/>
    <lineage>
        <taxon>Eukaryota</taxon>
        <taxon>Fungi</taxon>
        <taxon>Fungi incertae sedis</taxon>
        <taxon>Mucoromycota</taxon>
        <taxon>Glomeromycotina</taxon>
        <taxon>Glomeromycetes</taxon>
        <taxon>Glomerales</taxon>
        <taxon>Glomeraceae</taxon>
        <taxon>Rhizophagus</taxon>
    </lineage>
</organism>
<dbReference type="EMBL" id="KI292052">
    <property type="protein sequence ID" value="ESA06119.1"/>
    <property type="molecule type" value="Genomic_DNA"/>
</dbReference>
<protein>
    <submittedName>
        <fullName evidence="1">Uncharacterized protein</fullName>
    </submittedName>
</protein>
<sequence>MKNEGENVLFYIKKHIMKKEKVKYLAILLETFPSHNDGEELFFLKDESNLNMPNNGLYTDN</sequence>
<proteinExistence type="predicted"/>
<reference evidence="1" key="1">
    <citation type="submission" date="2013-07" db="EMBL/GenBank/DDBJ databases">
        <title>The genome of an arbuscular mycorrhizal fungus provides insights into the evolution of the oldest plant symbiosis.</title>
        <authorList>
            <consortium name="DOE Joint Genome Institute"/>
            <person name="Tisserant E."/>
            <person name="Malbreil M."/>
            <person name="Kuo A."/>
            <person name="Kohler A."/>
            <person name="Symeonidi A."/>
            <person name="Balestrini R."/>
            <person name="Charron P."/>
            <person name="Duensing N."/>
            <person name="Frei-dit-Frey N."/>
            <person name="Gianinazzi-Pearson V."/>
            <person name="Gilbert B."/>
            <person name="Handa Y."/>
            <person name="Hijri M."/>
            <person name="Kaul R."/>
            <person name="Kawaguchi M."/>
            <person name="Krajinski F."/>
            <person name="Lammers P."/>
            <person name="Lapierre D."/>
            <person name="Masclaux F.G."/>
            <person name="Murat C."/>
            <person name="Morin E."/>
            <person name="Ndikumana S."/>
            <person name="Pagni M."/>
            <person name="Petitpierre D."/>
            <person name="Requena N."/>
            <person name="Rosikiewicz P."/>
            <person name="Riley R."/>
            <person name="Saito K."/>
            <person name="San Clemente H."/>
            <person name="Shapiro H."/>
            <person name="van Tuinen D."/>
            <person name="Becard G."/>
            <person name="Bonfante P."/>
            <person name="Paszkowski U."/>
            <person name="Shachar-Hill Y."/>
            <person name="Young J.P."/>
            <person name="Sanders I.R."/>
            <person name="Henrissat B."/>
            <person name="Rensing S.A."/>
            <person name="Grigoriev I.V."/>
            <person name="Corradi N."/>
            <person name="Roux C."/>
            <person name="Martin F."/>
        </authorList>
    </citation>
    <scope>NUCLEOTIDE SEQUENCE</scope>
    <source>
        <strain evidence="1">DAOM 197198</strain>
    </source>
</reference>
<accession>U9TD90</accession>
<gene>
    <name evidence="1" type="ORF">GLOINDRAFT_34600</name>
</gene>